<dbReference type="HOGENOM" id="CLU_088526_0_0_11"/>
<dbReference type="RefSeq" id="WP_009154717.1">
    <property type="nucleotide sequence ID" value="NZ_CM001439.1"/>
</dbReference>
<keyword evidence="1" id="KW-1133">Transmembrane helix</keyword>
<keyword evidence="1" id="KW-0472">Membrane</keyword>
<dbReference type="Pfam" id="PF14808">
    <property type="entry name" value="TMEM164"/>
    <property type="match status" value="1"/>
</dbReference>
<feature type="transmembrane region" description="Helical" evidence="1">
    <location>
        <begin position="133"/>
        <end position="153"/>
    </location>
</feature>
<feature type="transmembrane region" description="Helical" evidence="1">
    <location>
        <begin position="207"/>
        <end position="228"/>
    </location>
</feature>
<keyword evidence="1" id="KW-0812">Transmembrane</keyword>
<feature type="transmembrane region" description="Helical" evidence="1">
    <location>
        <begin position="165"/>
        <end position="187"/>
    </location>
</feature>
<gene>
    <name evidence="2" type="ORF">SacmaDRAFT_3097</name>
</gene>
<organism evidence="2 3">
    <name type="scientific">Saccharomonospora marina XMU15</name>
    <dbReference type="NCBI Taxonomy" id="882083"/>
    <lineage>
        <taxon>Bacteria</taxon>
        <taxon>Bacillati</taxon>
        <taxon>Actinomycetota</taxon>
        <taxon>Actinomycetes</taxon>
        <taxon>Pseudonocardiales</taxon>
        <taxon>Pseudonocardiaceae</taxon>
        <taxon>Saccharomonospora</taxon>
    </lineage>
</organism>
<dbReference type="Proteomes" id="UP000004926">
    <property type="component" value="Chromosome"/>
</dbReference>
<keyword evidence="3" id="KW-1185">Reference proteome</keyword>
<accession>H5X7P0</accession>
<protein>
    <submittedName>
        <fullName evidence="2">Putative integral membrane protein TIGR02206</fullName>
    </submittedName>
</protein>
<proteinExistence type="predicted"/>
<evidence type="ECO:0000256" key="1">
    <source>
        <dbReference type="SAM" id="Phobius"/>
    </source>
</evidence>
<evidence type="ECO:0000313" key="2">
    <source>
        <dbReference type="EMBL" id="EHR51332.1"/>
    </source>
</evidence>
<dbReference type="NCBIfam" id="TIGR02206">
    <property type="entry name" value="intg_mem_TP0381"/>
    <property type="match status" value="1"/>
</dbReference>
<dbReference type="STRING" id="882083.SacmaDRAFT_3097"/>
<dbReference type="AlphaFoldDB" id="H5X7P0"/>
<name>H5X7P0_9PSEU</name>
<dbReference type="InterPro" id="IPR011737">
    <property type="entry name" value="CHP02206_TP0381"/>
</dbReference>
<feature type="transmembrane region" description="Helical" evidence="1">
    <location>
        <begin position="101"/>
        <end position="121"/>
    </location>
</feature>
<feature type="transmembrane region" description="Helical" evidence="1">
    <location>
        <begin position="12"/>
        <end position="32"/>
    </location>
</feature>
<dbReference type="EMBL" id="CM001439">
    <property type="protein sequence ID" value="EHR51332.1"/>
    <property type="molecule type" value="Genomic_DNA"/>
</dbReference>
<reference evidence="2 3" key="1">
    <citation type="journal article" date="2012" name="Stand. Genomic Sci.">
        <title>Genome sequence of the ocean sediment bacterium Saccharomonospora marina type strain (XMU15(T)).</title>
        <authorList>
            <person name="Klenk H.P."/>
            <person name="Lu M."/>
            <person name="Lucas S."/>
            <person name="Lapidus A."/>
            <person name="Copeland A."/>
            <person name="Pitluck S."/>
            <person name="Goodwin L.A."/>
            <person name="Han C."/>
            <person name="Tapia R."/>
            <person name="Brambilla E.M."/>
            <person name="Potter G."/>
            <person name="Land M."/>
            <person name="Ivanova N."/>
            <person name="Rohde M."/>
            <person name="Goker M."/>
            <person name="Detter J.C."/>
            <person name="Li W.J."/>
            <person name="Kyrpides N.C."/>
            <person name="Woyke T."/>
        </authorList>
    </citation>
    <scope>NUCLEOTIDE SEQUENCE [LARGE SCALE GENOMIC DNA]</scope>
    <source>
        <strain evidence="2 3">XMU15</strain>
    </source>
</reference>
<dbReference type="eggNOG" id="COG5522">
    <property type="taxonomic scope" value="Bacteria"/>
</dbReference>
<sequence>MGLFAVQREFSAYGPSHWLALLVFGVGAALVVRVGRGHRSQARAALRFSRAFAVTILALSLARLIHSLLPPSLQNSVPLHISDLVPLATAYALYSRSRWAYALTYYWGLVLSTQALATPALTGPDFPHFNFLFFWGSHLLVVWAAVYLTWGLGMRVGWRSYRITVAITAGWAAATMSFNAVAGTNYGFLNRKPETVSVLDLLGPWPWYLLALAAVLLVVWALLTWPWVRHRRGVGDSGRRTN</sequence>
<evidence type="ECO:0000313" key="3">
    <source>
        <dbReference type="Proteomes" id="UP000004926"/>
    </source>
</evidence>